<proteinExistence type="predicted"/>
<evidence type="ECO:0000313" key="2">
    <source>
        <dbReference type="EMBL" id="PMD53254.1"/>
    </source>
</evidence>
<dbReference type="InParanoid" id="A0A2J6SR50"/>
<keyword evidence="3" id="KW-1185">Reference proteome</keyword>
<evidence type="ECO:0000313" key="3">
    <source>
        <dbReference type="Proteomes" id="UP000235371"/>
    </source>
</evidence>
<sequence>MGGEAGQTSSQGRKKGKNESNATLKLTKITAKVPFSAKTLFISRGKKAKTYNSRYSLVVTHPTTNLPI</sequence>
<reference evidence="2 3" key="1">
    <citation type="submission" date="2016-04" db="EMBL/GenBank/DDBJ databases">
        <title>A degradative enzymes factory behind the ericoid mycorrhizal symbiosis.</title>
        <authorList>
            <consortium name="DOE Joint Genome Institute"/>
            <person name="Martino E."/>
            <person name="Morin E."/>
            <person name="Grelet G."/>
            <person name="Kuo A."/>
            <person name="Kohler A."/>
            <person name="Daghino S."/>
            <person name="Barry K."/>
            <person name="Choi C."/>
            <person name="Cichocki N."/>
            <person name="Clum A."/>
            <person name="Copeland A."/>
            <person name="Hainaut M."/>
            <person name="Haridas S."/>
            <person name="Labutti K."/>
            <person name="Lindquist E."/>
            <person name="Lipzen A."/>
            <person name="Khouja H.-R."/>
            <person name="Murat C."/>
            <person name="Ohm R."/>
            <person name="Olson A."/>
            <person name="Spatafora J."/>
            <person name="Veneault-Fourrey C."/>
            <person name="Henrissat B."/>
            <person name="Grigoriev I."/>
            <person name="Martin F."/>
            <person name="Perotto S."/>
        </authorList>
    </citation>
    <scope>NUCLEOTIDE SEQUENCE [LARGE SCALE GENOMIC DNA]</scope>
    <source>
        <strain evidence="2 3">E</strain>
    </source>
</reference>
<gene>
    <name evidence="2" type="ORF">K444DRAFT_619229</name>
</gene>
<feature type="compositionally biased region" description="Polar residues" evidence="1">
    <location>
        <begin position="1"/>
        <end position="11"/>
    </location>
</feature>
<evidence type="ECO:0000256" key="1">
    <source>
        <dbReference type="SAM" id="MobiDB-lite"/>
    </source>
</evidence>
<dbReference type="EMBL" id="KZ613887">
    <property type="protein sequence ID" value="PMD53254.1"/>
    <property type="molecule type" value="Genomic_DNA"/>
</dbReference>
<dbReference type="AlphaFoldDB" id="A0A2J6SR50"/>
<protein>
    <submittedName>
        <fullName evidence="2">Uncharacterized protein</fullName>
    </submittedName>
</protein>
<accession>A0A2J6SR50</accession>
<feature type="region of interest" description="Disordered" evidence="1">
    <location>
        <begin position="1"/>
        <end position="23"/>
    </location>
</feature>
<dbReference type="Proteomes" id="UP000235371">
    <property type="component" value="Unassembled WGS sequence"/>
</dbReference>
<organism evidence="2 3">
    <name type="scientific">Hyaloscypha bicolor E</name>
    <dbReference type="NCBI Taxonomy" id="1095630"/>
    <lineage>
        <taxon>Eukaryota</taxon>
        <taxon>Fungi</taxon>
        <taxon>Dikarya</taxon>
        <taxon>Ascomycota</taxon>
        <taxon>Pezizomycotina</taxon>
        <taxon>Leotiomycetes</taxon>
        <taxon>Helotiales</taxon>
        <taxon>Hyaloscyphaceae</taxon>
        <taxon>Hyaloscypha</taxon>
        <taxon>Hyaloscypha bicolor</taxon>
    </lineage>
</organism>
<name>A0A2J6SR50_9HELO</name>
<dbReference type="OrthoDB" id="4776075at2759"/>